<accession>A0ABZ1B1M8</accession>
<keyword evidence="1" id="KW-0812">Transmembrane</keyword>
<organism evidence="2 3">
    <name type="scientific">Blastococcus brunescens</name>
    <dbReference type="NCBI Taxonomy" id="1564165"/>
    <lineage>
        <taxon>Bacteria</taxon>
        <taxon>Bacillati</taxon>
        <taxon>Actinomycetota</taxon>
        <taxon>Actinomycetes</taxon>
        <taxon>Geodermatophilales</taxon>
        <taxon>Geodermatophilaceae</taxon>
        <taxon>Blastococcus</taxon>
    </lineage>
</organism>
<evidence type="ECO:0000313" key="3">
    <source>
        <dbReference type="Proteomes" id="UP001324287"/>
    </source>
</evidence>
<keyword evidence="3" id="KW-1185">Reference proteome</keyword>
<keyword evidence="1" id="KW-0472">Membrane</keyword>
<evidence type="ECO:0000256" key="1">
    <source>
        <dbReference type="SAM" id="Phobius"/>
    </source>
</evidence>
<reference evidence="2 3" key="1">
    <citation type="submission" date="2023-12" db="EMBL/GenBank/DDBJ databases">
        <title>Blastococcus brunescens sp. nov., an actonobacterium isolated from sandstone collected in sahara desert.</title>
        <authorList>
            <person name="Gtari M."/>
            <person name="Ghodhbane F."/>
        </authorList>
    </citation>
    <scope>NUCLEOTIDE SEQUENCE [LARGE SCALE GENOMIC DNA]</scope>
    <source>
        <strain evidence="2 3">BMG 8361</strain>
    </source>
</reference>
<gene>
    <name evidence="2" type="ORF">U6N30_29790</name>
</gene>
<dbReference type="RefSeq" id="WP_324275115.1">
    <property type="nucleotide sequence ID" value="NZ_CP141261.1"/>
</dbReference>
<keyword evidence="1" id="KW-1133">Transmembrane helix</keyword>
<name>A0ABZ1B1M8_9ACTN</name>
<dbReference type="EMBL" id="CP141261">
    <property type="protein sequence ID" value="WRL63783.1"/>
    <property type="molecule type" value="Genomic_DNA"/>
</dbReference>
<evidence type="ECO:0008006" key="4">
    <source>
        <dbReference type="Google" id="ProtNLM"/>
    </source>
</evidence>
<proteinExistence type="predicted"/>
<dbReference type="Proteomes" id="UP001324287">
    <property type="component" value="Chromosome"/>
</dbReference>
<sequence>MKICVDSTLQETVEDDFRGRCFSVYDTLFNLTFVVALVVGAFTLPESGLSSLVPVVVAGGYLLAAGTYSHITRRH</sequence>
<evidence type="ECO:0000313" key="2">
    <source>
        <dbReference type="EMBL" id="WRL63783.1"/>
    </source>
</evidence>
<feature type="transmembrane region" description="Helical" evidence="1">
    <location>
        <begin position="51"/>
        <end position="71"/>
    </location>
</feature>
<feature type="transmembrane region" description="Helical" evidence="1">
    <location>
        <begin position="27"/>
        <end position="45"/>
    </location>
</feature>
<protein>
    <recommendedName>
        <fullName evidence="4">YrhK domain-containing protein</fullName>
    </recommendedName>
</protein>